<evidence type="ECO:0000259" key="1">
    <source>
        <dbReference type="Pfam" id="PF12740"/>
    </source>
</evidence>
<dbReference type="InterPro" id="IPR041127">
    <property type="entry name" value="PET_hydrolase/cutinase-like"/>
</dbReference>
<evidence type="ECO:0000313" key="2">
    <source>
        <dbReference type="EMBL" id="MBP2328271.1"/>
    </source>
</evidence>
<dbReference type="RefSeq" id="WP_209645294.1">
    <property type="nucleotide sequence ID" value="NZ_JAGINW010000001.1"/>
</dbReference>
<dbReference type="SUPFAM" id="SSF53474">
    <property type="entry name" value="alpha/beta-Hydrolases"/>
    <property type="match status" value="1"/>
</dbReference>
<evidence type="ECO:0000313" key="3">
    <source>
        <dbReference type="Proteomes" id="UP001519332"/>
    </source>
</evidence>
<gene>
    <name evidence="2" type="ORF">JOF56_008656</name>
</gene>
<dbReference type="Proteomes" id="UP001519332">
    <property type="component" value="Unassembled WGS sequence"/>
</dbReference>
<proteinExistence type="predicted"/>
<dbReference type="EMBL" id="JAGINW010000001">
    <property type="protein sequence ID" value="MBP2328271.1"/>
    <property type="molecule type" value="Genomic_DNA"/>
</dbReference>
<reference evidence="2 3" key="1">
    <citation type="submission" date="2021-03" db="EMBL/GenBank/DDBJ databases">
        <title>Sequencing the genomes of 1000 actinobacteria strains.</title>
        <authorList>
            <person name="Klenk H.-P."/>
        </authorList>
    </citation>
    <scope>NUCLEOTIDE SEQUENCE [LARGE SCALE GENOMIC DNA]</scope>
    <source>
        <strain evidence="2 3">DSM 46670</strain>
    </source>
</reference>
<dbReference type="Pfam" id="PF12740">
    <property type="entry name" value="PETase"/>
    <property type="match status" value="1"/>
</dbReference>
<organism evidence="2 3">
    <name type="scientific">Kibdelosporangium banguiense</name>
    <dbReference type="NCBI Taxonomy" id="1365924"/>
    <lineage>
        <taxon>Bacteria</taxon>
        <taxon>Bacillati</taxon>
        <taxon>Actinomycetota</taxon>
        <taxon>Actinomycetes</taxon>
        <taxon>Pseudonocardiales</taxon>
        <taxon>Pseudonocardiaceae</taxon>
        <taxon>Kibdelosporangium</taxon>
    </lineage>
</organism>
<name>A0ABS4TWI7_9PSEU</name>
<comment type="caution">
    <text evidence="2">The sequence shown here is derived from an EMBL/GenBank/DDBJ whole genome shotgun (WGS) entry which is preliminary data.</text>
</comment>
<protein>
    <recommendedName>
        <fullName evidence="1">PET hydrolase/cutinase-like domain-containing protein</fullName>
    </recommendedName>
</protein>
<keyword evidence="3" id="KW-1185">Reference proteome</keyword>
<feature type="domain" description="PET hydrolase/cutinase-like" evidence="1">
    <location>
        <begin position="25"/>
        <end position="87"/>
    </location>
</feature>
<dbReference type="InterPro" id="IPR029058">
    <property type="entry name" value="AB_hydrolase_fold"/>
</dbReference>
<sequence>MRPLAKVTGDFADAGDQQAGGREFLPYYTSLGGPKSYLELAGAVHSFPTTVNPTVSRAIVAFFKRFVSGDNRFSPFVCGYAGRAVSDFRSTTC</sequence>
<accession>A0ABS4TWI7</accession>
<dbReference type="Gene3D" id="3.40.50.1820">
    <property type="entry name" value="alpha/beta hydrolase"/>
    <property type="match status" value="1"/>
</dbReference>